<organism evidence="3 4">
    <name type="scientific">Roseibium aggregatum</name>
    <dbReference type="NCBI Taxonomy" id="187304"/>
    <lineage>
        <taxon>Bacteria</taxon>
        <taxon>Pseudomonadati</taxon>
        <taxon>Pseudomonadota</taxon>
        <taxon>Alphaproteobacteria</taxon>
        <taxon>Hyphomicrobiales</taxon>
        <taxon>Stappiaceae</taxon>
        <taxon>Roseibium</taxon>
    </lineage>
</organism>
<feature type="transmembrane region" description="Helical" evidence="1">
    <location>
        <begin position="475"/>
        <end position="495"/>
    </location>
</feature>
<evidence type="ECO:0000256" key="1">
    <source>
        <dbReference type="SAM" id="Phobius"/>
    </source>
</evidence>
<keyword evidence="1" id="KW-0472">Membrane</keyword>
<protein>
    <submittedName>
        <fullName evidence="3">Uncharacterized protein</fullName>
    </submittedName>
</protein>
<evidence type="ECO:0000313" key="4">
    <source>
        <dbReference type="Proteomes" id="UP000048926"/>
    </source>
</evidence>
<gene>
    <name evidence="3" type="ORF">LAL4801_03563</name>
</gene>
<dbReference type="AlphaFoldDB" id="A0A0M6Y4U2"/>
<feature type="transmembrane region" description="Helical" evidence="1">
    <location>
        <begin position="428"/>
        <end position="446"/>
    </location>
</feature>
<evidence type="ECO:0000256" key="2">
    <source>
        <dbReference type="SAM" id="SignalP"/>
    </source>
</evidence>
<accession>A0A0M6Y4U2</accession>
<keyword evidence="1" id="KW-0812">Transmembrane</keyword>
<keyword evidence="4" id="KW-1185">Reference proteome</keyword>
<evidence type="ECO:0000313" key="3">
    <source>
        <dbReference type="EMBL" id="CTQ45116.1"/>
    </source>
</evidence>
<name>A0A0M6Y4U2_9HYPH</name>
<keyword evidence="1" id="KW-1133">Transmembrane helix</keyword>
<feature type="chain" id="PRO_5005807580" evidence="2">
    <location>
        <begin position="28"/>
        <end position="512"/>
    </location>
</feature>
<keyword evidence="2" id="KW-0732">Signal</keyword>
<dbReference type="STRING" id="187304.B0E33_05525"/>
<feature type="signal peptide" evidence="2">
    <location>
        <begin position="1"/>
        <end position="27"/>
    </location>
</feature>
<dbReference type="EMBL" id="CXST01000002">
    <property type="protein sequence ID" value="CTQ45116.1"/>
    <property type="molecule type" value="Genomic_DNA"/>
</dbReference>
<reference evidence="4" key="1">
    <citation type="submission" date="2015-07" db="EMBL/GenBank/DDBJ databases">
        <authorList>
            <person name="Rodrigo-Torres Lidia"/>
            <person name="Arahal R.David."/>
        </authorList>
    </citation>
    <scope>NUCLEOTIDE SEQUENCE [LARGE SCALE GENOMIC DNA]</scope>
    <source>
        <strain evidence="4">CECT 4801</strain>
    </source>
</reference>
<sequence>MLRSFKGSLRVFALVAATLCVVSTADAGLLSRLAREAGDAAGSAGKHIDTPKHLLDEGASLAKRLPKVTGAASLALMPAPGNAWQLVTPDGKSLQLASLHDLPNALDDAARQTHRPLAGDLPGKAPVPDALQLALRETDFFKLRDQLDSLPLKARPVMVRPNGKTYDLKPISTSNGTRLAVALSPDVLINPATARALDGNIRFLSRPVKRADLKMARLNSSEAVNASGPGDMIADLNADILASSLAKYKNRTLVVTGRITPHPQTGRPQLSVRDGKSVREIDLDSFQKAAESQRVNLMLVESKSLVQPGKSWFSRTALEKRFEAAQSAMTQAELLKALSPPNSTTLIHAADERNFRLVTASRFSPEANPVTTSSQVSPNAGDDYTLAGWLLDASLRTSVRTIHRNGEDPEHTEEVESRWIPWISNFDLILLSVLSVVTLFMSWYLWRWWNRFWRFVLGNRAAADAPSLPLKLVKIVFFLPFALIMLVPAMIWLFIGDWVRFLTWPFRKAFGR</sequence>
<proteinExistence type="predicted"/>
<dbReference type="Proteomes" id="UP000048926">
    <property type="component" value="Unassembled WGS sequence"/>
</dbReference>